<feature type="transmembrane region" description="Helical" evidence="8">
    <location>
        <begin position="345"/>
        <end position="369"/>
    </location>
</feature>
<dbReference type="GO" id="GO:0007635">
    <property type="term" value="P:chemosensory behavior"/>
    <property type="evidence" value="ECO:0000318"/>
    <property type="project" value="GO_Central"/>
</dbReference>
<dbReference type="EMBL" id="KQ971351">
    <property type="protein sequence ID" value="KYB26839.1"/>
    <property type="molecule type" value="Genomic_DNA"/>
</dbReference>
<keyword evidence="2 8" id="KW-1003">Cell membrane</keyword>
<evidence type="ECO:0000256" key="7">
    <source>
        <dbReference type="ARBA" id="ARBA00023224"/>
    </source>
</evidence>
<dbReference type="GO" id="GO:0030424">
    <property type="term" value="C:axon"/>
    <property type="evidence" value="ECO:0000318"/>
    <property type="project" value="GO_Central"/>
</dbReference>
<dbReference type="GO" id="GO:0005886">
    <property type="term" value="C:plasma membrane"/>
    <property type="evidence" value="ECO:0007669"/>
    <property type="project" value="UniProtKB-SubCell"/>
</dbReference>
<evidence type="ECO:0000256" key="5">
    <source>
        <dbReference type="ARBA" id="ARBA00023136"/>
    </source>
</evidence>
<protein>
    <recommendedName>
        <fullName evidence="8">Gustatory receptor</fullName>
    </recommendedName>
</protein>
<evidence type="ECO:0000256" key="1">
    <source>
        <dbReference type="ARBA" id="ARBA00004651"/>
    </source>
</evidence>
<feature type="transmembrane region" description="Helical" evidence="8">
    <location>
        <begin position="151"/>
        <end position="169"/>
    </location>
</feature>
<reference evidence="9 10" key="1">
    <citation type="journal article" date="2008" name="Nature">
        <title>The genome of the model beetle and pest Tribolium castaneum.</title>
        <authorList>
            <consortium name="Tribolium Genome Sequencing Consortium"/>
            <person name="Richards S."/>
            <person name="Gibbs R.A."/>
            <person name="Weinstock G.M."/>
            <person name="Brown S.J."/>
            <person name="Denell R."/>
            <person name="Beeman R.W."/>
            <person name="Gibbs R."/>
            <person name="Beeman R.W."/>
            <person name="Brown S.J."/>
            <person name="Bucher G."/>
            <person name="Friedrich M."/>
            <person name="Grimmelikhuijzen C.J."/>
            <person name="Klingler M."/>
            <person name="Lorenzen M."/>
            <person name="Richards S."/>
            <person name="Roth S."/>
            <person name="Schroder R."/>
            <person name="Tautz D."/>
            <person name="Zdobnov E.M."/>
            <person name="Muzny D."/>
            <person name="Gibbs R.A."/>
            <person name="Weinstock G.M."/>
            <person name="Attaway T."/>
            <person name="Bell S."/>
            <person name="Buhay C.J."/>
            <person name="Chandrabose M.N."/>
            <person name="Chavez D."/>
            <person name="Clerk-Blankenburg K.P."/>
            <person name="Cree A."/>
            <person name="Dao M."/>
            <person name="Davis C."/>
            <person name="Chacko J."/>
            <person name="Dinh H."/>
            <person name="Dugan-Rocha S."/>
            <person name="Fowler G."/>
            <person name="Garner T.T."/>
            <person name="Garnes J."/>
            <person name="Gnirke A."/>
            <person name="Hawes A."/>
            <person name="Hernandez J."/>
            <person name="Hines S."/>
            <person name="Holder M."/>
            <person name="Hume J."/>
            <person name="Jhangiani S.N."/>
            <person name="Joshi V."/>
            <person name="Khan Z.M."/>
            <person name="Jackson L."/>
            <person name="Kovar C."/>
            <person name="Kowis A."/>
            <person name="Lee S."/>
            <person name="Lewis L.R."/>
            <person name="Margolis J."/>
            <person name="Morgan M."/>
            <person name="Nazareth L.V."/>
            <person name="Nguyen N."/>
            <person name="Okwuonu G."/>
            <person name="Parker D."/>
            <person name="Richards S."/>
            <person name="Ruiz S.J."/>
            <person name="Santibanez J."/>
            <person name="Savard J."/>
            <person name="Scherer S.E."/>
            <person name="Schneider B."/>
            <person name="Sodergren E."/>
            <person name="Tautz D."/>
            <person name="Vattahil S."/>
            <person name="Villasana D."/>
            <person name="White C.S."/>
            <person name="Wright R."/>
            <person name="Park Y."/>
            <person name="Beeman R.W."/>
            <person name="Lord J."/>
            <person name="Oppert B."/>
            <person name="Lorenzen M."/>
            <person name="Brown S."/>
            <person name="Wang L."/>
            <person name="Savard J."/>
            <person name="Tautz D."/>
            <person name="Richards S."/>
            <person name="Weinstock G."/>
            <person name="Gibbs R.A."/>
            <person name="Liu Y."/>
            <person name="Worley K."/>
            <person name="Weinstock G."/>
            <person name="Elsik C.G."/>
            <person name="Reese J.T."/>
            <person name="Elhaik E."/>
            <person name="Landan G."/>
            <person name="Graur D."/>
            <person name="Arensburger P."/>
            <person name="Atkinson P."/>
            <person name="Beeman R.W."/>
            <person name="Beidler J."/>
            <person name="Brown S.J."/>
            <person name="Demuth J.P."/>
            <person name="Drury D.W."/>
            <person name="Du Y.Z."/>
            <person name="Fujiwara H."/>
            <person name="Lorenzen M."/>
            <person name="Maselli V."/>
            <person name="Osanai M."/>
            <person name="Park Y."/>
            <person name="Robertson H.M."/>
            <person name="Tu Z."/>
            <person name="Wang J.J."/>
            <person name="Wang S."/>
            <person name="Richards S."/>
            <person name="Song H."/>
            <person name="Zhang L."/>
            <person name="Sodergren E."/>
            <person name="Werner D."/>
            <person name="Stanke M."/>
            <person name="Morgenstern B."/>
            <person name="Solovyev V."/>
            <person name="Kosarev P."/>
            <person name="Brown G."/>
            <person name="Chen H.C."/>
            <person name="Ermolaeva O."/>
            <person name="Hlavina W."/>
            <person name="Kapustin Y."/>
            <person name="Kiryutin B."/>
            <person name="Kitts P."/>
            <person name="Maglott D."/>
            <person name="Pruitt K."/>
            <person name="Sapojnikov V."/>
            <person name="Souvorov A."/>
            <person name="Mackey A.J."/>
            <person name="Waterhouse R.M."/>
            <person name="Wyder S."/>
            <person name="Zdobnov E.M."/>
            <person name="Zdobnov E.M."/>
            <person name="Wyder S."/>
            <person name="Kriventseva E.V."/>
            <person name="Kadowaki T."/>
            <person name="Bork P."/>
            <person name="Aranda M."/>
            <person name="Bao R."/>
            <person name="Beermann A."/>
            <person name="Berns N."/>
            <person name="Bolognesi R."/>
            <person name="Bonneton F."/>
            <person name="Bopp D."/>
            <person name="Brown S.J."/>
            <person name="Bucher G."/>
            <person name="Butts T."/>
            <person name="Chaumot A."/>
            <person name="Denell R.E."/>
            <person name="Ferrier D.E."/>
            <person name="Friedrich M."/>
            <person name="Gordon C.M."/>
            <person name="Jindra M."/>
            <person name="Klingler M."/>
            <person name="Lan Q."/>
            <person name="Lattorff H.M."/>
            <person name="Laudet V."/>
            <person name="von Levetsow C."/>
            <person name="Liu Z."/>
            <person name="Lutz R."/>
            <person name="Lynch J.A."/>
            <person name="da Fonseca R.N."/>
            <person name="Posnien N."/>
            <person name="Reuter R."/>
            <person name="Roth S."/>
            <person name="Savard J."/>
            <person name="Schinko J.B."/>
            <person name="Schmitt C."/>
            <person name="Schoppmeier M."/>
            <person name="Schroder R."/>
            <person name="Shippy T.D."/>
            <person name="Simonnet F."/>
            <person name="Marques-Souza H."/>
            <person name="Tautz D."/>
            <person name="Tomoyasu Y."/>
            <person name="Trauner J."/>
            <person name="Van der Zee M."/>
            <person name="Vervoort M."/>
            <person name="Wittkopp N."/>
            <person name="Wimmer E.A."/>
            <person name="Yang X."/>
            <person name="Jones A.K."/>
            <person name="Sattelle D.B."/>
            <person name="Ebert P.R."/>
            <person name="Nelson D."/>
            <person name="Scott J.G."/>
            <person name="Beeman R.W."/>
            <person name="Muthukrishnan S."/>
            <person name="Kramer K.J."/>
            <person name="Arakane Y."/>
            <person name="Beeman R.W."/>
            <person name="Zhu Q."/>
            <person name="Hogenkamp D."/>
            <person name="Dixit R."/>
            <person name="Oppert B."/>
            <person name="Jiang H."/>
            <person name="Zou Z."/>
            <person name="Marshall J."/>
            <person name="Elpidina E."/>
            <person name="Vinokurov K."/>
            <person name="Oppert C."/>
            <person name="Zou Z."/>
            <person name="Evans J."/>
            <person name="Lu Z."/>
            <person name="Zhao P."/>
            <person name="Sumathipala N."/>
            <person name="Altincicek B."/>
            <person name="Vilcinskas A."/>
            <person name="Williams M."/>
            <person name="Hultmark D."/>
            <person name="Hetru C."/>
            <person name="Jiang H."/>
            <person name="Grimmelikhuijzen C.J."/>
            <person name="Hauser F."/>
            <person name="Cazzamali G."/>
            <person name="Williamson M."/>
            <person name="Park Y."/>
            <person name="Li B."/>
            <person name="Tanaka Y."/>
            <person name="Predel R."/>
            <person name="Neupert S."/>
            <person name="Schachtner J."/>
            <person name="Verleyen P."/>
            <person name="Raible F."/>
            <person name="Bork P."/>
            <person name="Friedrich M."/>
            <person name="Walden K.K."/>
            <person name="Robertson H.M."/>
            <person name="Angeli S."/>
            <person name="Foret S."/>
            <person name="Bucher G."/>
            <person name="Schuetz S."/>
            <person name="Maleszka R."/>
            <person name="Wimmer E.A."/>
            <person name="Beeman R.W."/>
            <person name="Lorenzen M."/>
            <person name="Tomoyasu Y."/>
            <person name="Miller S.C."/>
            <person name="Grossmann D."/>
            <person name="Bucher G."/>
        </authorList>
    </citation>
    <scope>NUCLEOTIDE SEQUENCE [LARGE SCALE GENOMIC DNA]</scope>
    <source>
        <strain evidence="9 10">Georgia GA2</strain>
    </source>
</reference>
<feature type="transmembrane region" description="Helical" evidence="8">
    <location>
        <begin position="107"/>
        <end position="127"/>
    </location>
</feature>
<dbReference type="AlphaFoldDB" id="A0A139WG30"/>
<name>A0A139WG30_TRICA</name>
<evidence type="ECO:0000313" key="9">
    <source>
        <dbReference type="EMBL" id="KYB26839.1"/>
    </source>
</evidence>
<dbReference type="GO" id="GO:0007165">
    <property type="term" value="P:signal transduction"/>
    <property type="evidence" value="ECO:0007669"/>
    <property type="project" value="UniProtKB-KW"/>
</dbReference>
<accession>A0A139WG30</accession>
<proteinExistence type="inferred from homology"/>
<dbReference type="GO" id="GO:0050909">
    <property type="term" value="P:sensory perception of taste"/>
    <property type="evidence" value="ECO:0007669"/>
    <property type="project" value="InterPro"/>
</dbReference>
<feature type="transmembrane region" description="Helical" evidence="8">
    <location>
        <begin position="394"/>
        <end position="417"/>
    </location>
</feature>
<evidence type="ECO:0000256" key="6">
    <source>
        <dbReference type="ARBA" id="ARBA00023170"/>
    </source>
</evidence>
<reference evidence="9 10" key="2">
    <citation type="journal article" date="2010" name="Nucleic Acids Res.">
        <title>BeetleBase in 2010: revisions to provide comprehensive genomic information for Tribolium castaneum.</title>
        <authorList>
            <person name="Kim H.S."/>
            <person name="Murphy T."/>
            <person name="Xia J."/>
            <person name="Caragea D."/>
            <person name="Park Y."/>
            <person name="Beeman R.W."/>
            <person name="Lorenzen M.D."/>
            <person name="Butcher S."/>
            <person name="Manak J.R."/>
            <person name="Brown S.J."/>
        </authorList>
    </citation>
    <scope>GENOME REANNOTATION</scope>
    <source>
        <strain evidence="9 10">Georgia GA2</strain>
    </source>
</reference>
<feature type="transmembrane region" description="Helical" evidence="8">
    <location>
        <begin position="602"/>
        <end position="620"/>
    </location>
</feature>
<feature type="transmembrane region" description="Helical" evidence="8">
    <location>
        <begin position="35"/>
        <end position="52"/>
    </location>
</feature>
<evidence type="ECO:0000313" key="10">
    <source>
        <dbReference type="Proteomes" id="UP000007266"/>
    </source>
</evidence>
<dbReference type="PANTHER" id="PTHR21143">
    <property type="entry name" value="INVERTEBRATE GUSTATORY RECEPTOR"/>
    <property type="match status" value="1"/>
</dbReference>
<feature type="transmembrane region" description="Helical" evidence="8">
    <location>
        <begin position="64"/>
        <end position="86"/>
    </location>
</feature>
<keyword evidence="4 8" id="KW-1133">Transmembrane helix</keyword>
<dbReference type="Pfam" id="PF08395">
    <property type="entry name" value="7tm_7"/>
    <property type="match status" value="2"/>
</dbReference>
<comment type="caution">
    <text evidence="8">Lacks conserved residue(s) required for the propagation of feature annotation.</text>
</comment>
<dbReference type="FunCoup" id="A0A139WG30">
    <property type="interactions" value="91"/>
</dbReference>
<feature type="transmembrane region" description="Helical" evidence="8">
    <location>
        <begin position="534"/>
        <end position="558"/>
    </location>
</feature>
<feature type="transmembrane region" description="Helical" evidence="8">
    <location>
        <begin position="437"/>
        <end position="455"/>
    </location>
</feature>
<comment type="function">
    <text evidence="8">Gustatory receptor which mediates acceptance or avoidance behavior, depending on its substrates.</text>
</comment>
<evidence type="ECO:0000256" key="3">
    <source>
        <dbReference type="ARBA" id="ARBA00022692"/>
    </source>
</evidence>
<dbReference type="InParanoid" id="A0A139WG30"/>
<dbReference type="InterPro" id="IPR013604">
    <property type="entry name" value="7TM_chemorcpt"/>
</dbReference>
<dbReference type="Proteomes" id="UP000007266">
    <property type="component" value="Linkage group 7"/>
</dbReference>
<evidence type="ECO:0000256" key="4">
    <source>
        <dbReference type="ARBA" id="ARBA00022989"/>
    </source>
</evidence>
<gene>
    <name evidence="9" type="primary">AUGUSTUS-3.0.2_33513</name>
    <name evidence="9" type="ORF">TcasGA2_TC033513</name>
</gene>
<evidence type="ECO:0000256" key="2">
    <source>
        <dbReference type="ARBA" id="ARBA00022475"/>
    </source>
</evidence>
<keyword evidence="6 8" id="KW-0675">Receptor</keyword>
<sequence>MTIQLLSLICKFGGWMGLTPVSVEPTGFSPKGYSLLWILLFTLGVTISGVYRTDFYKKLSPMRLIVQTCLDFLLLALNISTILTTVRKQQQWAQLIQNLKVVATTKTKAWFLPFVVTNIIFVLFHTYEAFVWTRIMGVAYYEQYAVEFFQFYAQFIVYFLIYAVLEMLLQKYKTVTYVMTGQLKAQNSNLLKSVCADLCLLSECVDLFNSLFGFLVLLLVALTTLQLLIYIQVIVIGTKNTIETVAYSVIFILWHIVGTFSGIFLCDLIRREIANVQVLAYKIEAKRRDNEIKMFVKIVDASCRNFTAARFFELNRRTILGVSNAVITFLIVMVQKASYEKLSPVVLFIQVAADTVLFILNISTIIITARKKQQWNSLIKILKTVSNRNDKGDIFWFSPFLVANLAFVTIVTYETFVWTQIMGAEFFKLYAVEYFQMYAQFIVYYLIYVFLNSILEGFQHLSKTMCKYLKLPNRSNNFSLKKIRSEFCALAIFVDVFNDIFGWLILQSIGFTFLQLLSYMQHLIVGTGHTIPTLIYRLSFITWYMVGTFNSVFICDLIEQKVKNIQMLVYQNEAEEVKILLDVINHFPHFTAARFFDLNRKTILGVLNALFTFLIVVVQFENLTS</sequence>
<comment type="subcellular location">
    <subcellularLocation>
        <location evidence="1 8">Cell membrane</location>
        <topology evidence="1 8">Multi-pass membrane protein</topology>
    </subcellularLocation>
</comment>
<feature type="transmembrane region" description="Helical" evidence="8">
    <location>
        <begin position="211"/>
        <end position="233"/>
    </location>
</feature>
<keyword evidence="3 8" id="KW-0812">Transmembrane</keyword>
<feature type="transmembrane region" description="Helical" evidence="8">
    <location>
        <begin position="319"/>
        <end position="339"/>
    </location>
</feature>
<feature type="transmembrane region" description="Helical" evidence="8">
    <location>
        <begin position="245"/>
        <end position="266"/>
    </location>
</feature>
<evidence type="ECO:0000256" key="8">
    <source>
        <dbReference type="RuleBase" id="RU363108"/>
    </source>
</evidence>
<dbReference type="GO" id="GO:0008049">
    <property type="term" value="P:male courtship behavior"/>
    <property type="evidence" value="ECO:0000318"/>
    <property type="project" value="GO_Central"/>
</dbReference>
<keyword evidence="10" id="KW-1185">Reference proteome</keyword>
<dbReference type="GO" id="GO:0043025">
    <property type="term" value="C:neuronal cell body"/>
    <property type="evidence" value="ECO:0000318"/>
    <property type="project" value="GO_Central"/>
</dbReference>
<feature type="transmembrane region" description="Helical" evidence="8">
    <location>
        <begin position="487"/>
        <end position="514"/>
    </location>
</feature>
<keyword evidence="7 8" id="KW-0807">Transducer</keyword>
<dbReference type="GO" id="GO:0030425">
    <property type="term" value="C:dendrite"/>
    <property type="evidence" value="ECO:0000318"/>
    <property type="project" value="GO_Central"/>
</dbReference>
<organism evidence="9 10">
    <name type="scientific">Tribolium castaneum</name>
    <name type="common">Red flour beetle</name>
    <dbReference type="NCBI Taxonomy" id="7070"/>
    <lineage>
        <taxon>Eukaryota</taxon>
        <taxon>Metazoa</taxon>
        <taxon>Ecdysozoa</taxon>
        <taxon>Arthropoda</taxon>
        <taxon>Hexapoda</taxon>
        <taxon>Insecta</taxon>
        <taxon>Pterygota</taxon>
        <taxon>Neoptera</taxon>
        <taxon>Endopterygota</taxon>
        <taxon>Coleoptera</taxon>
        <taxon>Polyphaga</taxon>
        <taxon>Cucujiformia</taxon>
        <taxon>Tenebrionidae</taxon>
        <taxon>Tenebrionidae incertae sedis</taxon>
        <taxon>Tribolium</taxon>
    </lineage>
</organism>
<dbReference type="PANTHER" id="PTHR21143:SF104">
    <property type="entry name" value="GUSTATORY RECEPTOR 8A-RELATED"/>
    <property type="match status" value="1"/>
</dbReference>
<comment type="similarity">
    <text evidence="8">Belongs to the insect chemoreceptor superfamily. Gustatory receptor (GR) family.</text>
</comment>
<keyword evidence="5 8" id="KW-0472">Membrane</keyword>